<dbReference type="AlphaFoldDB" id="A0A1W1W2T0"/>
<name>A0A1W1W2T0_9FIRM</name>
<dbReference type="EMBL" id="LT838272">
    <property type="protein sequence ID" value="SMB99780.1"/>
    <property type="molecule type" value="Genomic_DNA"/>
</dbReference>
<dbReference type="InterPro" id="IPR023214">
    <property type="entry name" value="HAD_sf"/>
</dbReference>
<dbReference type="OrthoDB" id="159409at2"/>
<gene>
    <name evidence="1" type="ORF">SAMN00808754_3084</name>
</gene>
<dbReference type="Proteomes" id="UP000192569">
    <property type="component" value="Chromosome I"/>
</dbReference>
<keyword evidence="2" id="KW-1185">Reference proteome</keyword>
<dbReference type="Gene3D" id="3.40.50.1000">
    <property type="entry name" value="HAD superfamily/HAD-like"/>
    <property type="match status" value="1"/>
</dbReference>
<evidence type="ECO:0000313" key="2">
    <source>
        <dbReference type="Proteomes" id="UP000192569"/>
    </source>
</evidence>
<protein>
    <submittedName>
        <fullName evidence="1">Soluble P-type ATPase</fullName>
    </submittedName>
</protein>
<dbReference type="SUPFAM" id="SSF56784">
    <property type="entry name" value="HAD-like"/>
    <property type="match status" value="1"/>
</dbReference>
<dbReference type="InterPro" id="IPR036412">
    <property type="entry name" value="HAD-like_sf"/>
</dbReference>
<reference evidence="1 2" key="1">
    <citation type="submission" date="2017-04" db="EMBL/GenBank/DDBJ databases">
        <authorList>
            <person name="Afonso C.L."/>
            <person name="Miller P.J."/>
            <person name="Scott M.A."/>
            <person name="Spackman E."/>
            <person name="Goraichik I."/>
            <person name="Dimitrov K.M."/>
            <person name="Suarez D.L."/>
            <person name="Swayne D.E."/>
        </authorList>
    </citation>
    <scope>NUCLEOTIDE SEQUENCE [LARGE SCALE GENOMIC DNA]</scope>
    <source>
        <strain evidence="1 2">ToBE</strain>
    </source>
</reference>
<dbReference type="STRING" id="698762.SAMN00808754_3084"/>
<evidence type="ECO:0000313" key="1">
    <source>
        <dbReference type="EMBL" id="SMB99780.1"/>
    </source>
</evidence>
<accession>A0A1W1W2T0</accession>
<organism evidence="1 2">
    <name type="scientific">Thermanaeromonas toyohensis ToBE</name>
    <dbReference type="NCBI Taxonomy" id="698762"/>
    <lineage>
        <taxon>Bacteria</taxon>
        <taxon>Bacillati</taxon>
        <taxon>Bacillota</taxon>
        <taxon>Clostridia</taxon>
        <taxon>Neomoorellales</taxon>
        <taxon>Neomoorellaceae</taxon>
        <taxon>Thermanaeromonas</taxon>
    </lineage>
</organism>
<sequence length="155" mass="16481">MLQIQLPHQAIEIKHIVLDFNGTLALDGVLLPGVKERLQDLGKFAELHVFTADTFGSAARECAGLPVKMVRVNAREGGADKARLVKELGAQHTAAVGNGHNDALMFKEAALSLLVLGEEGAAMSALMAAHIVFPSIIAALDFLLKPQRAVATLRP</sequence>
<proteinExistence type="predicted"/>
<dbReference type="RefSeq" id="WP_084666740.1">
    <property type="nucleotide sequence ID" value="NZ_LT838272.1"/>
</dbReference>